<protein>
    <submittedName>
        <fullName evidence="1">Uncharacterized protein</fullName>
    </submittedName>
</protein>
<name>A0A4V6ME83_9ACTN</name>
<gene>
    <name evidence="1" type="ORF">EV382_6279</name>
</gene>
<evidence type="ECO:0000313" key="1">
    <source>
        <dbReference type="EMBL" id="RZT82960.1"/>
    </source>
</evidence>
<reference evidence="1 2" key="1">
    <citation type="submission" date="2019-02" db="EMBL/GenBank/DDBJ databases">
        <title>Sequencing the genomes of 1000 actinobacteria strains.</title>
        <authorList>
            <person name="Klenk H.-P."/>
        </authorList>
    </citation>
    <scope>NUCLEOTIDE SEQUENCE [LARGE SCALE GENOMIC DNA]</scope>
    <source>
        <strain evidence="1 2">DSM 45888</strain>
    </source>
</reference>
<accession>A0A4V6ME83</accession>
<evidence type="ECO:0000313" key="2">
    <source>
        <dbReference type="Proteomes" id="UP000293781"/>
    </source>
</evidence>
<dbReference type="AlphaFoldDB" id="A0A4V6ME83"/>
<proteinExistence type="predicted"/>
<comment type="caution">
    <text evidence="1">The sequence shown here is derived from an EMBL/GenBank/DDBJ whole genome shotgun (WGS) entry which is preliminary data.</text>
</comment>
<keyword evidence="2" id="KW-1185">Reference proteome</keyword>
<organism evidence="1 2">
    <name type="scientific">Micromonospora violae</name>
    <dbReference type="NCBI Taxonomy" id="1278207"/>
    <lineage>
        <taxon>Bacteria</taxon>
        <taxon>Bacillati</taxon>
        <taxon>Actinomycetota</taxon>
        <taxon>Actinomycetes</taxon>
        <taxon>Micromonosporales</taxon>
        <taxon>Micromonosporaceae</taxon>
        <taxon>Micromonospora</taxon>
    </lineage>
</organism>
<sequence length="201" mass="22567">MNTRLFCQPSAPTGDRTTRFAQPLHYPIEVLFIADVQRRFLKGGILLGPALGPVRKQVGQKNSAVGTHPLERDLALVEQLHDCGPADSEQVGGLLSCQFQRPRSHSHRKPLLKRFNDLAEHTVDLGWKLDAVARGSSRQKISWRHRPSARPFMSLHEVVYLGDLPVSFWQVRLFIQSRRSHGPPSSKASYPISFLASIKCS</sequence>
<dbReference type="Proteomes" id="UP000293781">
    <property type="component" value="Unassembled WGS sequence"/>
</dbReference>
<dbReference type="EMBL" id="SHKK01000001">
    <property type="protein sequence ID" value="RZT82960.1"/>
    <property type="molecule type" value="Genomic_DNA"/>
</dbReference>